<dbReference type="RefSeq" id="WP_173581753.1">
    <property type="nucleotide sequence ID" value="NZ_WOTB01000002.1"/>
</dbReference>
<dbReference type="Proteomes" id="UP000635278">
    <property type="component" value="Unassembled WGS sequence"/>
</dbReference>
<dbReference type="Gene3D" id="3.40.630.10">
    <property type="entry name" value="Zn peptidases"/>
    <property type="match status" value="1"/>
</dbReference>
<feature type="domain" description="Succinylglutamate desuccinylase/Aspartoacylase catalytic" evidence="6">
    <location>
        <begin position="77"/>
        <end position="180"/>
    </location>
</feature>
<name>A0ABX0JI13_9PROT</name>
<evidence type="ECO:0000313" key="8">
    <source>
        <dbReference type="Proteomes" id="UP000635278"/>
    </source>
</evidence>
<dbReference type="InterPro" id="IPR055438">
    <property type="entry name" value="AstE_AspA_cat"/>
</dbReference>
<keyword evidence="4" id="KW-0862">Zinc</keyword>
<organism evidence="7 8">
    <name type="scientific">Acetobacter musti</name>
    <dbReference type="NCBI Taxonomy" id="864732"/>
    <lineage>
        <taxon>Bacteria</taxon>
        <taxon>Pseudomonadati</taxon>
        <taxon>Pseudomonadota</taxon>
        <taxon>Alphaproteobacteria</taxon>
        <taxon>Acetobacterales</taxon>
        <taxon>Acetobacteraceae</taxon>
        <taxon>Acetobacter</taxon>
    </lineage>
</organism>
<keyword evidence="3" id="KW-0378">Hydrolase</keyword>
<dbReference type="Pfam" id="PF24827">
    <property type="entry name" value="AstE_AspA_cat"/>
    <property type="match status" value="1"/>
</dbReference>
<reference evidence="7 8" key="1">
    <citation type="journal article" date="2020" name="Int. J. Syst. Evol. Microbiol.">
        <title>Novel acetic acid bacteria from cider fermentations: Acetobacter conturbans sp. nov. and Acetobacter fallax sp. nov.</title>
        <authorList>
            <person name="Sombolestani A.S."/>
            <person name="Cleenwerck I."/>
            <person name="Cnockaert M."/>
            <person name="Borremans W."/>
            <person name="Wieme A.D."/>
            <person name="De Vuyst L."/>
            <person name="Vandamme P."/>
        </authorList>
    </citation>
    <scope>NUCLEOTIDE SEQUENCE [LARGE SCALE GENOMIC DNA]</scope>
    <source>
        <strain evidence="7 8">LMG 30640</strain>
    </source>
</reference>
<evidence type="ECO:0000256" key="3">
    <source>
        <dbReference type="ARBA" id="ARBA00022801"/>
    </source>
</evidence>
<evidence type="ECO:0000259" key="6">
    <source>
        <dbReference type="Pfam" id="PF24827"/>
    </source>
</evidence>
<proteinExistence type="predicted"/>
<dbReference type="SUPFAM" id="SSF53187">
    <property type="entry name" value="Zn-dependent exopeptidases"/>
    <property type="match status" value="1"/>
</dbReference>
<evidence type="ECO:0000256" key="1">
    <source>
        <dbReference type="ARBA" id="ARBA00001947"/>
    </source>
</evidence>
<comment type="cofactor">
    <cofactor evidence="1">
        <name>Zn(2+)</name>
        <dbReference type="ChEBI" id="CHEBI:29105"/>
    </cofactor>
</comment>
<evidence type="ECO:0000256" key="4">
    <source>
        <dbReference type="ARBA" id="ARBA00022833"/>
    </source>
</evidence>
<evidence type="ECO:0000313" key="7">
    <source>
        <dbReference type="EMBL" id="NHN83303.1"/>
    </source>
</evidence>
<evidence type="ECO:0000256" key="2">
    <source>
        <dbReference type="ARBA" id="ARBA00022723"/>
    </source>
</evidence>
<sequence length="355" mass="38015">MKSGVFAPSEEPGRIPQASAPLPGPVRTPAPRLSDKLPPTPPQLPGFSVEISPPDLTPWYNGNTGLPGVCRLTGTIPGPHIAVTALMHGNEYAGAIVLDELLRTAFTPKRGTLSLIFLNLDAFSRFTRNTPTASRFVDEDMNRLWCRKRLSASEPSSERTRVATLLPYIETVDILLDLHSMLWPAPPMLLAGPGPGGLILATEISTPPLVVTDNGHATGPRLIDSPHFTRPDGSAQACLLEAGQHWTQATLSMTRETTARFLTLTGLTNAAATPLPVPAQAHVTDRVVAHTARFTFVPGIHSGQIIPQCGTLIAQDGPDEIRTPYDNCLLVIPNFRTARGHTAVRLARLASSVSG</sequence>
<evidence type="ECO:0000256" key="5">
    <source>
        <dbReference type="SAM" id="MobiDB-lite"/>
    </source>
</evidence>
<comment type="caution">
    <text evidence="7">The sequence shown here is derived from an EMBL/GenBank/DDBJ whole genome shotgun (WGS) entry which is preliminary data.</text>
</comment>
<keyword evidence="2" id="KW-0479">Metal-binding</keyword>
<dbReference type="EMBL" id="WOTB01000002">
    <property type="protein sequence ID" value="NHN83303.1"/>
    <property type="molecule type" value="Genomic_DNA"/>
</dbReference>
<keyword evidence="8" id="KW-1185">Reference proteome</keyword>
<gene>
    <name evidence="7" type="ORF">GOB93_01440</name>
</gene>
<accession>A0ABX0JI13</accession>
<protein>
    <submittedName>
        <fullName evidence="7">Peptidase M14</fullName>
    </submittedName>
</protein>
<feature type="region of interest" description="Disordered" evidence="5">
    <location>
        <begin position="1"/>
        <end position="47"/>
    </location>
</feature>